<feature type="transmembrane region" description="Helical" evidence="1">
    <location>
        <begin position="309"/>
        <end position="330"/>
    </location>
</feature>
<comment type="caution">
    <text evidence="2">The sequence shown here is derived from an EMBL/GenBank/DDBJ whole genome shotgun (WGS) entry which is preliminary data.</text>
</comment>
<sequence>MKNSIFSTSIENWLISYGEIFFRPESTHGAKIHVSEAAGKLAFIYEKIRNTIDYKEDHLIRKSAIARIVKRVLTTGKKGSDLALPLIEELISARYLPNGQIAETAVNRVRDILNKYIVIYNAIVDRGFCKEESKDFFVWLVKLLSSEIEEFLVPDPESRITVDAMQRVVRQAVVIEKNRKIDVTEKNIQIYIAVMKSLLKADEVTIDYHLIKYYFPNWSELALQDAEGIAVDVKNKQAVIKRHYDHFLNERLTKEFKKYAVVFWMLQQIIVDNRGDCMSIFQNRKLLSDAIAKVCAAKYKTIKGKVRRAIVRSVIYIFLTKIIFGILLELPFDYFILQSLDWLPLGINAIFPPAMMAFIGLSINTPKKNNTDEIIKEAFAIVYNDAGQEHIVKLPKHRKNFTGFILKFFYLVMYAVSFGAIIYGLRKIDFSIASMAIFLLFLTMVSFFSLRIMKNARELIILRKKENFRAVILTFLAIPILRVGRWISLNSSKINIFIFIFDFIIEAPFKMFVRIFEDLIVYIKEKRDEMM</sequence>
<name>A0A1J4U2R3_9BACT</name>
<feature type="transmembrane region" description="Helical" evidence="1">
    <location>
        <begin position="470"/>
        <end position="488"/>
    </location>
</feature>
<dbReference type="AlphaFoldDB" id="A0A1J4U2R3"/>
<proteinExistence type="predicted"/>
<keyword evidence="1" id="KW-0812">Transmembrane</keyword>
<feature type="transmembrane region" description="Helical" evidence="1">
    <location>
        <begin position="342"/>
        <end position="361"/>
    </location>
</feature>
<dbReference type="Proteomes" id="UP000182465">
    <property type="component" value="Unassembled WGS sequence"/>
</dbReference>
<dbReference type="EMBL" id="MNVB01000042">
    <property type="protein sequence ID" value="OIO17101.1"/>
    <property type="molecule type" value="Genomic_DNA"/>
</dbReference>
<organism evidence="2 3">
    <name type="scientific">Candidatus Kuenenbacteria bacterium CG1_02_38_13</name>
    <dbReference type="NCBI Taxonomy" id="1805235"/>
    <lineage>
        <taxon>Bacteria</taxon>
        <taxon>Candidatus Kueneniibacteriota</taxon>
    </lineage>
</organism>
<accession>A0A1J4U2R3</accession>
<evidence type="ECO:0000313" key="2">
    <source>
        <dbReference type="EMBL" id="OIO17101.1"/>
    </source>
</evidence>
<feature type="transmembrane region" description="Helical" evidence="1">
    <location>
        <begin position="430"/>
        <end position="450"/>
    </location>
</feature>
<keyword evidence="1" id="KW-0472">Membrane</keyword>
<gene>
    <name evidence="2" type="ORF">AUJ29_01940</name>
</gene>
<reference evidence="2 3" key="1">
    <citation type="journal article" date="2016" name="Environ. Microbiol.">
        <title>Genomic resolution of a cold subsurface aquifer community provides metabolic insights for novel microbes adapted to high CO concentrations.</title>
        <authorList>
            <person name="Probst A.J."/>
            <person name="Castelle C.J."/>
            <person name="Singh A."/>
            <person name="Brown C.T."/>
            <person name="Anantharaman K."/>
            <person name="Sharon I."/>
            <person name="Hug L.A."/>
            <person name="Burstein D."/>
            <person name="Emerson J.B."/>
            <person name="Thomas B.C."/>
            <person name="Banfield J.F."/>
        </authorList>
    </citation>
    <scope>NUCLEOTIDE SEQUENCE [LARGE SCALE GENOMIC DNA]</scope>
    <source>
        <strain evidence="2">CG1_02_38_13</strain>
    </source>
</reference>
<feature type="transmembrane region" description="Helical" evidence="1">
    <location>
        <begin position="404"/>
        <end position="424"/>
    </location>
</feature>
<evidence type="ECO:0000313" key="3">
    <source>
        <dbReference type="Proteomes" id="UP000182465"/>
    </source>
</evidence>
<protein>
    <submittedName>
        <fullName evidence="2">Uncharacterized protein</fullName>
    </submittedName>
</protein>
<evidence type="ECO:0000256" key="1">
    <source>
        <dbReference type="SAM" id="Phobius"/>
    </source>
</evidence>
<feature type="transmembrane region" description="Helical" evidence="1">
    <location>
        <begin position="494"/>
        <end position="516"/>
    </location>
</feature>
<keyword evidence="1" id="KW-1133">Transmembrane helix</keyword>